<dbReference type="PROSITE" id="PS01359">
    <property type="entry name" value="ZF_PHD_1"/>
    <property type="match status" value="1"/>
</dbReference>
<keyword evidence="3" id="KW-0862">Zinc</keyword>
<feature type="domain" description="PHD-type zinc finger plants" evidence="5">
    <location>
        <begin position="11"/>
        <end position="59"/>
    </location>
</feature>
<sequence>MVDQIQERVCCLCGDVGFPDRLFHCSRCRFRFQHSYCSNYYCGSMELSSPSSSLMCDWCQSEVAGNRNGMISSGGSNNCRSKASSTMSVHQYNNNNNNNNYVGTIRSEYTSGERIKNHHQDDHRTIVRVPSSSNNGSKNTGVPSPRPNSHRRYKLLKDVMC</sequence>
<evidence type="ECO:0000313" key="6">
    <source>
        <dbReference type="EMBL" id="KAJ8447302.1"/>
    </source>
</evidence>
<dbReference type="InterPro" id="IPR011011">
    <property type="entry name" value="Znf_FYVE_PHD"/>
</dbReference>
<dbReference type="PANTHER" id="PTHR33779">
    <property type="entry name" value="EXPRESSED PROTEIN"/>
    <property type="match status" value="1"/>
</dbReference>
<feature type="compositionally biased region" description="Basic and acidic residues" evidence="4">
    <location>
        <begin position="115"/>
        <end position="125"/>
    </location>
</feature>
<feature type="compositionally biased region" description="Polar residues" evidence="4">
    <location>
        <begin position="130"/>
        <end position="142"/>
    </location>
</feature>
<feature type="region of interest" description="Disordered" evidence="4">
    <location>
        <begin position="115"/>
        <end position="150"/>
    </location>
</feature>
<proteinExistence type="predicted"/>
<keyword evidence="1" id="KW-0479">Metal-binding</keyword>
<evidence type="ECO:0000256" key="1">
    <source>
        <dbReference type="ARBA" id="ARBA00022723"/>
    </source>
</evidence>
<organism evidence="6 7">
    <name type="scientific">Carnegiea gigantea</name>
    <dbReference type="NCBI Taxonomy" id="171969"/>
    <lineage>
        <taxon>Eukaryota</taxon>
        <taxon>Viridiplantae</taxon>
        <taxon>Streptophyta</taxon>
        <taxon>Embryophyta</taxon>
        <taxon>Tracheophyta</taxon>
        <taxon>Spermatophyta</taxon>
        <taxon>Magnoliopsida</taxon>
        <taxon>eudicotyledons</taxon>
        <taxon>Gunneridae</taxon>
        <taxon>Pentapetalae</taxon>
        <taxon>Caryophyllales</taxon>
        <taxon>Cactineae</taxon>
        <taxon>Cactaceae</taxon>
        <taxon>Cactoideae</taxon>
        <taxon>Echinocereeae</taxon>
        <taxon>Carnegiea</taxon>
    </lineage>
</organism>
<dbReference type="GO" id="GO:0008270">
    <property type="term" value="F:zinc ion binding"/>
    <property type="evidence" value="ECO:0007669"/>
    <property type="project" value="UniProtKB-KW"/>
</dbReference>
<dbReference type="Proteomes" id="UP001153076">
    <property type="component" value="Unassembled WGS sequence"/>
</dbReference>
<evidence type="ECO:0000256" key="4">
    <source>
        <dbReference type="SAM" id="MobiDB-lite"/>
    </source>
</evidence>
<evidence type="ECO:0000256" key="2">
    <source>
        <dbReference type="ARBA" id="ARBA00022771"/>
    </source>
</evidence>
<comment type="caution">
    <text evidence="6">The sequence shown here is derived from an EMBL/GenBank/DDBJ whole genome shotgun (WGS) entry which is preliminary data.</text>
</comment>
<evidence type="ECO:0000259" key="5">
    <source>
        <dbReference type="Pfam" id="PF25054"/>
    </source>
</evidence>
<dbReference type="SUPFAM" id="SSF57903">
    <property type="entry name" value="FYVE/PHD zinc finger"/>
    <property type="match status" value="1"/>
</dbReference>
<dbReference type="EMBL" id="JAKOGI010000039">
    <property type="protein sequence ID" value="KAJ8447302.1"/>
    <property type="molecule type" value="Genomic_DNA"/>
</dbReference>
<evidence type="ECO:0000256" key="3">
    <source>
        <dbReference type="ARBA" id="ARBA00022833"/>
    </source>
</evidence>
<accession>A0A9Q1KRD4</accession>
<evidence type="ECO:0000313" key="7">
    <source>
        <dbReference type="Proteomes" id="UP001153076"/>
    </source>
</evidence>
<keyword evidence="7" id="KW-1185">Reference proteome</keyword>
<dbReference type="InterPro" id="IPR056874">
    <property type="entry name" value="PHD_dom_pln"/>
</dbReference>
<dbReference type="AlphaFoldDB" id="A0A9Q1KRD4"/>
<gene>
    <name evidence="6" type="ORF">Cgig2_013079</name>
</gene>
<protein>
    <recommendedName>
        <fullName evidence="5">PHD-type zinc finger plants domain-containing protein</fullName>
    </recommendedName>
</protein>
<reference evidence="6" key="1">
    <citation type="submission" date="2022-04" db="EMBL/GenBank/DDBJ databases">
        <title>Carnegiea gigantea Genome sequencing and assembly v2.</title>
        <authorList>
            <person name="Copetti D."/>
            <person name="Sanderson M.J."/>
            <person name="Burquez A."/>
            <person name="Wojciechowski M.F."/>
        </authorList>
    </citation>
    <scope>NUCLEOTIDE SEQUENCE</scope>
    <source>
        <strain evidence="6">SGP5-SGP5p</strain>
        <tissue evidence="6">Aerial part</tissue>
    </source>
</reference>
<name>A0A9Q1KRD4_9CARY</name>
<dbReference type="InterPro" id="IPR019786">
    <property type="entry name" value="Zinc_finger_PHD-type_CS"/>
</dbReference>
<dbReference type="OrthoDB" id="1935489at2759"/>
<keyword evidence="2" id="KW-0863">Zinc-finger</keyword>
<dbReference type="Pfam" id="PF25054">
    <property type="entry name" value="PHD_pln"/>
    <property type="match status" value="1"/>
</dbReference>
<dbReference type="PANTHER" id="PTHR33779:SF11">
    <property type="entry name" value="OS04G0551600 PROTEIN"/>
    <property type="match status" value="1"/>
</dbReference>